<dbReference type="AlphaFoldDB" id="A0A2W5D549"/>
<sequence length="822" mass="91803">MQSPDSTVAIALVARSVFPCLMLALALWPRRLPRRRALLEFAALEVLGLVTPSLLWLPLALAYGVAVALDRAFYARLGWPVDADALRFARREPANAKLLLRQELGARDGLLLLAVLVACLLAATGPAFAVSGGLLVALWAGYLGVNGLSLRRGSPRLPVPNLILAWWKSRREPERVAGLAAAQREEFPRRLAAGPLSSTRPNVLLIVCESLSRRVLESPAGREATPRYQAFVRQEIASGRLVDFPQALANSSSSDIAYASLFTGLSPEQSWERFHRTPLLWDVAKSRGYHTSFYSSQSLDWCGLEAFLIGPSLDRAVYREVLGEPAVNDMAMDDRVLNRYLTAELPRCAAPFFSVVNYNMLHAPFSPQGGDRPTRTPSALADYLDALRLFDACLGELLDSLSASGQLDNTLIAFTADHGETPERYDRQQARRMPLRLDQLDLDNLSVPFWLRWPANALDDAQCRQLRANVEVTVSHIDLYPTLLQLFGVDLETRQRLASGQSLLAPIAAGRTLLMHNTSAFRQWACEPFALSRQHWLLIYHDLTRHFELLDLRNPAHGDHWERLEPEERLAWLAELAGHPLAAEILARRQLLAPPPPVSAVAAQYDELARDNERSDLHELNNWGLFSRSDWQAFCQSCARFIGVQDGDRVFEAGCGSGAFLHALQAHWQIEIDGMDLSAELIRIARSRLQGEFWVGDMQDLSRATANHYDKVVSNAVFLYLPSRAACERAALEMVRLARPGGLIYIGLLNDPERLGSYRSEHRPSGNAFLRRSFWHELGERHGLAVETVDQDALYSKADGYDAHARLRYSVRMRKPVTGIDD</sequence>
<feature type="transmembrane region" description="Helical" evidence="1">
    <location>
        <begin position="110"/>
        <end position="142"/>
    </location>
</feature>
<evidence type="ECO:0000259" key="2">
    <source>
        <dbReference type="Pfam" id="PF00884"/>
    </source>
</evidence>
<name>A0A2W5D549_9PSED</name>
<keyword evidence="1" id="KW-1133">Transmembrane helix</keyword>
<evidence type="ECO:0008006" key="6">
    <source>
        <dbReference type="Google" id="ProtNLM"/>
    </source>
</evidence>
<dbReference type="InterPro" id="IPR017850">
    <property type="entry name" value="Alkaline_phosphatase_core_sf"/>
</dbReference>
<dbReference type="Pfam" id="PF13649">
    <property type="entry name" value="Methyltransf_25"/>
    <property type="match status" value="1"/>
</dbReference>
<gene>
    <name evidence="4" type="ORF">DI599_04665</name>
</gene>
<evidence type="ECO:0000256" key="1">
    <source>
        <dbReference type="SAM" id="Phobius"/>
    </source>
</evidence>
<dbReference type="PANTHER" id="PTHR43751:SF3">
    <property type="entry name" value="SULFATASE N-TERMINAL DOMAIN-CONTAINING PROTEIN"/>
    <property type="match status" value="1"/>
</dbReference>
<protein>
    <recommendedName>
        <fullName evidence="6">Methyltransferase domain-containing protein</fullName>
    </recommendedName>
</protein>
<dbReference type="InterPro" id="IPR029063">
    <property type="entry name" value="SAM-dependent_MTases_sf"/>
</dbReference>
<dbReference type="Pfam" id="PF00884">
    <property type="entry name" value="Sulfatase"/>
    <property type="match status" value="1"/>
</dbReference>
<dbReference type="Proteomes" id="UP000249198">
    <property type="component" value="Unassembled WGS sequence"/>
</dbReference>
<comment type="caution">
    <text evidence="4">The sequence shown here is derived from an EMBL/GenBank/DDBJ whole genome shotgun (WGS) entry which is preliminary data.</text>
</comment>
<feature type="domain" description="Sulfatase N-terminal" evidence="2">
    <location>
        <begin position="201"/>
        <end position="489"/>
    </location>
</feature>
<evidence type="ECO:0000259" key="3">
    <source>
        <dbReference type="Pfam" id="PF13649"/>
    </source>
</evidence>
<dbReference type="PANTHER" id="PTHR43751">
    <property type="entry name" value="SULFATASE"/>
    <property type="match status" value="1"/>
</dbReference>
<keyword evidence="1" id="KW-0812">Transmembrane</keyword>
<proteinExistence type="predicted"/>
<dbReference type="InterPro" id="IPR052701">
    <property type="entry name" value="GAG_Ulvan_Degrading_Sulfatases"/>
</dbReference>
<dbReference type="SUPFAM" id="SSF53649">
    <property type="entry name" value="Alkaline phosphatase-like"/>
    <property type="match status" value="1"/>
</dbReference>
<reference evidence="4 5" key="1">
    <citation type="submission" date="2017-08" db="EMBL/GenBank/DDBJ databases">
        <title>Infants hospitalized years apart are colonized by the same room-sourced microbial strains.</title>
        <authorList>
            <person name="Brooks B."/>
            <person name="Olm M.R."/>
            <person name="Firek B.A."/>
            <person name="Baker R."/>
            <person name="Thomas B.C."/>
            <person name="Morowitz M.J."/>
            <person name="Banfield J.F."/>
        </authorList>
    </citation>
    <scope>NUCLEOTIDE SEQUENCE [LARGE SCALE GENOMIC DNA]</scope>
    <source>
        <strain evidence="4">S2_009_000_R2_77</strain>
    </source>
</reference>
<dbReference type="InterPro" id="IPR000917">
    <property type="entry name" value="Sulfatase_N"/>
</dbReference>
<feature type="transmembrane region" description="Helical" evidence="1">
    <location>
        <begin position="6"/>
        <end position="29"/>
    </location>
</feature>
<organism evidence="4 5">
    <name type="scientific">Pseudomonas kuykendallii</name>
    <dbReference type="NCBI Taxonomy" id="1007099"/>
    <lineage>
        <taxon>Bacteria</taxon>
        <taxon>Pseudomonadati</taxon>
        <taxon>Pseudomonadota</taxon>
        <taxon>Gammaproteobacteria</taxon>
        <taxon>Pseudomonadales</taxon>
        <taxon>Pseudomonadaceae</taxon>
        <taxon>Pseudomonas</taxon>
    </lineage>
</organism>
<keyword evidence="1" id="KW-0472">Membrane</keyword>
<evidence type="ECO:0000313" key="4">
    <source>
        <dbReference type="EMBL" id="PZP25528.1"/>
    </source>
</evidence>
<feature type="transmembrane region" description="Helical" evidence="1">
    <location>
        <begin position="41"/>
        <end position="66"/>
    </location>
</feature>
<evidence type="ECO:0000313" key="5">
    <source>
        <dbReference type="Proteomes" id="UP000249198"/>
    </source>
</evidence>
<dbReference type="InterPro" id="IPR041698">
    <property type="entry name" value="Methyltransf_25"/>
</dbReference>
<dbReference type="CDD" id="cd02440">
    <property type="entry name" value="AdoMet_MTases"/>
    <property type="match status" value="1"/>
</dbReference>
<dbReference type="SUPFAM" id="SSF53335">
    <property type="entry name" value="S-adenosyl-L-methionine-dependent methyltransferases"/>
    <property type="match status" value="1"/>
</dbReference>
<dbReference type="Gene3D" id="3.40.720.10">
    <property type="entry name" value="Alkaline Phosphatase, subunit A"/>
    <property type="match status" value="1"/>
</dbReference>
<dbReference type="Gene3D" id="3.40.50.150">
    <property type="entry name" value="Vaccinia Virus protein VP39"/>
    <property type="match status" value="1"/>
</dbReference>
<accession>A0A2W5D549</accession>
<dbReference type="EMBL" id="QFOH01000005">
    <property type="protein sequence ID" value="PZP25528.1"/>
    <property type="molecule type" value="Genomic_DNA"/>
</dbReference>
<feature type="domain" description="Methyltransferase" evidence="3">
    <location>
        <begin position="650"/>
        <end position="742"/>
    </location>
</feature>